<sequence length="888" mass="99374">MSRTFPDLYRRQETNHPEGSRWPPPGSSGEIFVGQGEDNRLIFKSETCNGPTIFNEEDSTGYLPTKDPDRASYLQLRWQFHKSSLQTEESKDLLTALDQIVRILIKLGSSHSRQKQPQGDRPNVNGSEQDLGIAPECDRKVESVFRGWDSGTQNDYELDSPKEISQRNHGHFGNGFVGAGKRSDRKVESARGKDSGTKKNDYELDSPEEIDQRNHGHLGNGFVGGGRRSDRNPERSDSKVESARGKDSGTKSDYELDSPEEIGQRNHGHSGNGFVGGRPRSERNPERSDRKVESARGKDSGTKNDYEEIGQRNHGHLGNGFAGGGKRKFLSENKDHRGPGSSVDYEREEFDNHVKRMKQGRVEPDSRYTHEPSLVYGEEEDYEQQRDKVRRRKLAVDVKNVETSYDRERRGKARYDSGRLSVRNGKQDSDAGWEEEEKKEKKRKAFFDTGRKRSRNETGQERHRASKSASGAGQSEKYGTTTKSVSVIDSESEATNRQNRSSGRLPKRKGTKLCEYPDSSDASDNDTEPLAENGFVYVSDSEAEIVGSNSPPSNSKKLKPAAFQARRDSNPKSRTGDDRKFKKTSRKGKGKMEPLAKCKTSRLEEAASVVVPEVDEAFKNSDWESMDARAKVATILNQFFYLEQHFRAKNEQGQGGASEKGGRWKKRPDLQAGYYLKVRGCCLHQAASIPGGIDGVGIGQVFRYREELRLLGIHRAQQAGIDYISASQSEFRDSEGNPLSVAVSIVSAGGYKDNRDDGKRTLIYTGQGGGYSNKTGGIKKGSNGDQELVRGNLALVNSCLLRVPVRVTRGMVGKENAKKFYVYDGLYDVMEYFEETGASGYKVWKFKLIKQAAQPDIPNNIRKLKMNFEEWTEGIHLEGVVTVNYTVV</sequence>
<feature type="compositionally biased region" description="Basic and acidic residues" evidence="4">
    <location>
        <begin position="227"/>
        <end position="254"/>
    </location>
</feature>
<feature type="compositionally biased region" description="Basic and acidic residues" evidence="4">
    <location>
        <begin position="181"/>
        <end position="202"/>
    </location>
</feature>
<gene>
    <name evidence="6" type="ORF">R1sor_008418</name>
</gene>
<evidence type="ECO:0000313" key="7">
    <source>
        <dbReference type="Proteomes" id="UP001633002"/>
    </source>
</evidence>
<evidence type="ECO:0000256" key="1">
    <source>
        <dbReference type="ARBA" id="ARBA00004286"/>
    </source>
</evidence>
<dbReference type="PROSITE" id="PS51015">
    <property type="entry name" value="YDG"/>
    <property type="match status" value="1"/>
</dbReference>
<feature type="region of interest" description="Disordered" evidence="4">
    <location>
        <begin position="1"/>
        <end position="32"/>
    </location>
</feature>
<name>A0ABD3HWU8_9MARC</name>
<feature type="compositionally biased region" description="Basic and acidic residues" evidence="4">
    <location>
        <begin position="394"/>
        <end position="417"/>
    </location>
</feature>
<feature type="region of interest" description="Disordered" evidence="4">
    <location>
        <begin position="109"/>
        <end position="136"/>
    </location>
</feature>
<dbReference type="Proteomes" id="UP001633002">
    <property type="component" value="Unassembled WGS sequence"/>
</dbReference>
<dbReference type="GO" id="GO:0005694">
    <property type="term" value="C:chromosome"/>
    <property type="evidence" value="ECO:0007669"/>
    <property type="project" value="UniProtKB-SubCell"/>
</dbReference>
<evidence type="ECO:0000259" key="5">
    <source>
        <dbReference type="PROSITE" id="PS51015"/>
    </source>
</evidence>
<feature type="compositionally biased region" description="Basic and acidic residues" evidence="4">
    <location>
        <begin position="8"/>
        <end position="19"/>
    </location>
</feature>
<evidence type="ECO:0000313" key="6">
    <source>
        <dbReference type="EMBL" id="KAL3694767.1"/>
    </source>
</evidence>
<dbReference type="InterPro" id="IPR003105">
    <property type="entry name" value="SRA_YDG"/>
</dbReference>
<organism evidence="6 7">
    <name type="scientific">Riccia sorocarpa</name>
    <dbReference type="NCBI Taxonomy" id="122646"/>
    <lineage>
        <taxon>Eukaryota</taxon>
        <taxon>Viridiplantae</taxon>
        <taxon>Streptophyta</taxon>
        <taxon>Embryophyta</taxon>
        <taxon>Marchantiophyta</taxon>
        <taxon>Marchantiopsida</taxon>
        <taxon>Marchantiidae</taxon>
        <taxon>Marchantiales</taxon>
        <taxon>Ricciaceae</taxon>
        <taxon>Riccia</taxon>
    </lineage>
</organism>
<dbReference type="Gene3D" id="2.30.280.10">
    <property type="entry name" value="SRA-YDG"/>
    <property type="match status" value="1"/>
</dbReference>
<dbReference type="EMBL" id="JBJQOH010000003">
    <property type="protein sequence ID" value="KAL3694767.1"/>
    <property type="molecule type" value="Genomic_DNA"/>
</dbReference>
<feature type="compositionally biased region" description="Basic and acidic residues" evidence="4">
    <location>
        <begin position="350"/>
        <end position="370"/>
    </location>
</feature>
<keyword evidence="7" id="KW-1185">Reference proteome</keyword>
<dbReference type="InterPro" id="IPR015947">
    <property type="entry name" value="PUA-like_sf"/>
</dbReference>
<dbReference type="SUPFAM" id="SSF88697">
    <property type="entry name" value="PUA domain-like"/>
    <property type="match status" value="1"/>
</dbReference>
<dbReference type="GO" id="GO:0005634">
    <property type="term" value="C:nucleus"/>
    <property type="evidence" value="ECO:0007669"/>
    <property type="project" value="UniProtKB-SubCell"/>
</dbReference>
<reference evidence="6 7" key="1">
    <citation type="submission" date="2024-09" db="EMBL/GenBank/DDBJ databases">
        <title>Chromosome-scale assembly of Riccia sorocarpa.</title>
        <authorList>
            <person name="Paukszto L."/>
        </authorList>
    </citation>
    <scope>NUCLEOTIDE SEQUENCE [LARGE SCALE GENOMIC DNA]</scope>
    <source>
        <strain evidence="6">LP-2024</strain>
        <tissue evidence="6">Aerial parts of the thallus</tissue>
    </source>
</reference>
<protein>
    <recommendedName>
        <fullName evidence="5">YDG domain-containing protein</fullName>
    </recommendedName>
</protein>
<keyword evidence="2 3" id="KW-0539">Nucleus</keyword>
<dbReference type="Pfam" id="PF02182">
    <property type="entry name" value="SAD_SRA"/>
    <property type="match status" value="1"/>
</dbReference>
<proteinExistence type="predicted"/>
<dbReference type="InterPro" id="IPR051357">
    <property type="entry name" value="H3K9_HMTase_SUVAR3-9"/>
</dbReference>
<comment type="caution">
    <text evidence="6">The sequence shown here is derived from an EMBL/GenBank/DDBJ whole genome shotgun (WGS) entry which is preliminary data.</text>
</comment>
<feature type="compositionally biased region" description="Basic and acidic residues" evidence="4">
    <location>
        <begin position="445"/>
        <end position="463"/>
    </location>
</feature>
<dbReference type="SMART" id="SM00466">
    <property type="entry name" value="SRA"/>
    <property type="match status" value="1"/>
</dbReference>
<evidence type="ECO:0000256" key="3">
    <source>
        <dbReference type="PROSITE-ProRule" id="PRU00358"/>
    </source>
</evidence>
<feature type="compositionally biased region" description="Polar residues" evidence="4">
    <location>
        <begin position="467"/>
        <end position="502"/>
    </location>
</feature>
<evidence type="ECO:0000256" key="2">
    <source>
        <dbReference type="ARBA" id="ARBA00023242"/>
    </source>
</evidence>
<dbReference type="PANTHER" id="PTHR45660">
    <property type="entry name" value="HISTONE-LYSINE N-METHYLTRANSFERASE SETMAR"/>
    <property type="match status" value="1"/>
</dbReference>
<dbReference type="PANTHER" id="PTHR45660:SF13">
    <property type="entry name" value="HISTONE-LYSINE N-METHYLTRANSFERASE SETMAR"/>
    <property type="match status" value="1"/>
</dbReference>
<feature type="compositionally biased region" description="Basic and acidic residues" evidence="4">
    <location>
        <begin position="565"/>
        <end position="580"/>
    </location>
</feature>
<dbReference type="AlphaFoldDB" id="A0ABD3HWU8"/>
<comment type="subcellular location">
    <subcellularLocation>
        <location evidence="1">Chromosome</location>
    </subcellularLocation>
    <subcellularLocation>
        <location evidence="3">Nucleus</location>
    </subcellularLocation>
</comment>
<dbReference type="InterPro" id="IPR036987">
    <property type="entry name" value="SRA-YDG_sf"/>
</dbReference>
<feature type="domain" description="YDG" evidence="5">
    <location>
        <begin position="691"/>
        <end position="850"/>
    </location>
</feature>
<accession>A0ABD3HWU8</accession>
<feature type="compositionally biased region" description="Basic and acidic residues" evidence="4">
    <location>
        <begin position="329"/>
        <end position="338"/>
    </location>
</feature>
<feature type="region of interest" description="Disordered" evidence="4">
    <location>
        <begin position="149"/>
        <end position="530"/>
    </location>
</feature>
<evidence type="ECO:0000256" key="4">
    <source>
        <dbReference type="SAM" id="MobiDB-lite"/>
    </source>
</evidence>
<feature type="compositionally biased region" description="Basic and acidic residues" evidence="4">
    <location>
        <begin position="279"/>
        <end position="311"/>
    </location>
</feature>
<feature type="region of interest" description="Disordered" evidence="4">
    <location>
        <begin position="545"/>
        <end position="596"/>
    </location>
</feature>